<name>A0A7W6MAU5_9RHOB</name>
<reference evidence="1 2" key="1">
    <citation type="submission" date="2020-08" db="EMBL/GenBank/DDBJ databases">
        <title>Genomic Encyclopedia of Type Strains, Phase IV (KMG-IV): sequencing the most valuable type-strain genomes for metagenomic binning, comparative biology and taxonomic classification.</title>
        <authorList>
            <person name="Goeker M."/>
        </authorList>
    </citation>
    <scope>NUCLEOTIDE SEQUENCE [LARGE SCALE GENOMIC DNA]</scope>
    <source>
        <strain evidence="1 2">DSM 101015</strain>
    </source>
</reference>
<dbReference type="Proteomes" id="UP000565745">
    <property type="component" value="Unassembled WGS sequence"/>
</dbReference>
<evidence type="ECO:0008006" key="3">
    <source>
        <dbReference type="Google" id="ProtNLM"/>
    </source>
</evidence>
<accession>A0A7W6MAU5</accession>
<gene>
    <name evidence="1" type="ORF">GGR93_003249</name>
</gene>
<keyword evidence="2" id="KW-1185">Reference proteome</keyword>
<comment type="caution">
    <text evidence="1">The sequence shown here is derived from an EMBL/GenBank/DDBJ whole genome shotgun (WGS) entry which is preliminary data.</text>
</comment>
<dbReference type="AlphaFoldDB" id="A0A7W6MAU5"/>
<proteinExistence type="predicted"/>
<organism evidence="1 2">
    <name type="scientific">Sulfitobacter noctilucicola</name>
    <dbReference type="NCBI Taxonomy" id="1342301"/>
    <lineage>
        <taxon>Bacteria</taxon>
        <taxon>Pseudomonadati</taxon>
        <taxon>Pseudomonadota</taxon>
        <taxon>Alphaproteobacteria</taxon>
        <taxon>Rhodobacterales</taxon>
        <taxon>Roseobacteraceae</taxon>
        <taxon>Sulfitobacter</taxon>
    </lineage>
</organism>
<evidence type="ECO:0000313" key="1">
    <source>
        <dbReference type="EMBL" id="MBB4175456.1"/>
    </source>
</evidence>
<evidence type="ECO:0000313" key="2">
    <source>
        <dbReference type="Proteomes" id="UP000565745"/>
    </source>
</evidence>
<dbReference type="RefSeq" id="WP_152540584.1">
    <property type="nucleotide sequence ID" value="NZ_JACIFU010000004.1"/>
</dbReference>
<protein>
    <recommendedName>
        <fullName evidence="3">Glycosyl transferase family 2</fullName>
    </recommendedName>
</protein>
<dbReference type="EMBL" id="JACIFU010000004">
    <property type="protein sequence ID" value="MBB4175456.1"/>
    <property type="molecule type" value="Genomic_DNA"/>
</dbReference>
<sequence length="257" mass="29110">MFISGSYNFFNGDEHLLASLRTNRGWLDHISIIMQDVSNAGEPISNFARQAVDSAICEGLVDEVVHYQPSFDVSRKDNETKKRQIGLNVARLAGATHFVSLDADEFYRTDEALGARKQIAAHGWKSTSVNSFLHVRRPVWRTLDTTCCCFITEIQEDTVMGYKPFAHPNVDPSRGMTCSPAFHHHFDIQTVAMYHMNLIRRDFDQKLRNSSTMDQGFLAKVAKAVSAWDPGQKLEFPNKGALSFELVENEFETFDPQ</sequence>